<organism evidence="4 5">
    <name type="scientific">Paraclostridium bifermentans</name>
    <name type="common">Clostridium bifermentans</name>
    <dbReference type="NCBI Taxonomy" id="1490"/>
    <lineage>
        <taxon>Bacteria</taxon>
        <taxon>Bacillati</taxon>
        <taxon>Bacillota</taxon>
        <taxon>Clostridia</taxon>
        <taxon>Peptostreptococcales</taxon>
        <taxon>Peptostreptococcaceae</taxon>
        <taxon>Paraclostridium</taxon>
    </lineage>
</organism>
<evidence type="ECO:0000256" key="2">
    <source>
        <dbReference type="PROSITE-ProRule" id="PRU01091"/>
    </source>
</evidence>
<dbReference type="Gene3D" id="1.10.10.10">
    <property type="entry name" value="Winged helix-like DNA-binding domain superfamily/Winged helix DNA-binding domain"/>
    <property type="match status" value="1"/>
</dbReference>
<dbReference type="PROSITE" id="PS51755">
    <property type="entry name" value="OMPR_PHOB"/>
    <property type="match status" value="1"/>
</dbReference>
<dbReference type="InterPro" id="IPR036388">
    <property type="entry name" value="WH-like_DNA-bd_sf"/>
</dbReference>
<dbReference type="InterPro" id="IPR016032">
    <property type="entry name" value="Sig_transdc_resp-reg_C-effctor"/>
</dbReference>
<evidence type="ECO:0000313" key="5">
    <source>
        <dbReference type="Proteomes" id="UP001239169"/>
    </source>
</evidence>
<proteinExistence type="predicted"/>
<feature type="DNA-binding region" description="OmpR/PhoB-type" evidence="2">
    <location>
        <begin position="1"/>
        <end position="38"/>
    </location>
</feature>
<keyword evidence="5" id="KW-1185">Reference proteome</keyword>
<protein>
    <submittedName>
        <fullName evidence="4">Helix-turn-helix domain-containing protein</fullName>
    </submittedName>
</protein>
<dbReference type="SUPFAM" id="SSF46894">
    <property type="entry name" value="C-terminal effector domain of the bipartite response regulators"/>
    <property type="match status" value="1"/>
</dbReference>
<dbReference type="Pfam" id="PF00486">
    <property type="entry name" value="Trans_reg_C"/>
    <property type="match status" value="1"/>
</dbReference>
<accession>A0ABY8R9A6</accession>
<sequence length="38" mass="4622">MLSREKLLDLVWGMDYFGDFRTVDTHIRRLRTKIGRIL</sequence>
<dbReference type="Proteomes" id="UP001239169">
    <property type="component" value="Chromosome"/>
</dbReference>
<evidence type="ECO:0000313" key="4">
    <source>
        <dbReference type="EMBL" id="WGX77238.1"/>
    </source>
</evidence>
<keyword evidence="1 2" id="KW-0238">DNA-binding</keyword>
<dbReference type="InterPro" id="IPR001867">
    <property type="entry name" value="OmpR/PhoB-type_DNA-bd"/>
</dbReference>
<reference evidence="4 5" key="1">
    <citation type="submission" date="2023-04" db="EMBL/GenBank/DDBJ databases">
        <title>Bacteria Genome Submission.</title>
        <authorList>
            <person name="Isaac P."/>
        </authorList>
    </citation>
    <scope>NUCLEOTIDE SEQUENCE [LARGE SCALE GENOMIC DNA]</scope>
    <source>
        <strain evidence="4 5">SampleS7P1</strain>
    </source>
</reference>
<dbReference type="EMBL" id="CP124685">
    <property type="protein sequence ID" value="WGX77238.1"/>
    <property type="molecule type" value="Genomic_DNA"/>
</dbReference>
<gene>
    <name evidence="4" type="ORF">QJS64_08645</name>
</gene>
<name>A0ABY8R9A6_PARBF</name>
<evidence type="ECO:0000256" key="1">
    <source>
        <dbReference type="ARBA" id="ARBA00023125"/>
    </source>
</evidence>
<feature type="domain" description="OmpR/PhoB-type" evidence="3">
    <location>
        <begin position="1"/>
        <end position="38"/>
    </location>
</feature>
<evidence type="ECO:0000259" key="3">
    <source>
        <dbReference type="PROSITE" id="PS51755"/>
    </source>
</evidence>